<keyword evidence="11" id="KW-1185">Reference proteome</keyword>
<comment type="subcellular location">
    <subcellularLocation>
        <location evidence="1">Cell membrane</location>
        <topology evidence="1">Multi-pass membrane protein</topology>
    </subcellularLocation>
</comment>
<organism evidence="10 11">
    <name type="scientific">Lactobacillus hamsteri DSM 5661 = JCM 6256</name>
    <dbReference type="NCBI Taxonomy" id="1423754"/>
    <lineage>
        <taxon>Bacteria</taxon>
        <taxon>Bacillati</taxon>
        <taxon>Bacillota</taxon>
        <taxon>Bacilli</taxon>
        <taxon>Lactobacillales</taxon>
        <taxon>Lactobacillaceae</taxon>
        <taxon>Lactobacillus</taxon>
    </lineage>
</organism>
<dbReference type="InterPro" id="IPR003352">
    <property type="entry name" value="PTS_EIIC"/>
</dbReference>
<keyword evidence="3" id="KW-1003">Cell membrane</keyword>
<protein>
    <submittedName>
        <fullName evidence="10">Cellobiose-specific PTS</fullName>
    </submittedName>
</protein>
<feature type="transmembrane region" description="Helical" evidence="8">
    <location>
        <begin position="264"/>
        <end position="284"/>
    </location>
</feature>
<dbReference type="STRING" id="1423754.FC39_GL001181"/>
<reference evidence="10 11" key="1">
    <citation type="journal article" date="2015" name="Genome Announc.">
        <title>Expanding the biotechnology potential of lactobacilli through comparative genomics of 213 strains and associated genera.</title>
        <authorList>
            <person name="Sun Z."/>
            <person name="Harris H.M."/>
            <person name="McCann A."/>
            <person name="Guo C."/>
            <person name="Argimon S."/>
            <person name="Zhang W."/>
            <person name="Yang X."/>
            <person name="Jeffery I.B."/>
            <person name="Cooney J.C."/>
            <person name="Kagawa T.F."/>
            <person name="Liu W."/>
            <person name="Song Y."/>
            <person name="Salvetti E."/>
            <person name="Wrobel A."/>
            <person name="Rasinkangas P."/>
            <person name="Parkhill J."/>
            <person name="Rea M.C."/>
            <person name="O'Sullivan O."/>
            <person name="Ritari J."/>
            <person name="Douillard F.P."/>
            <person name="Paul Ross R."/>
            <person name="Yang R."/>
            <person name="Briner A.E."/>
            <person name="Felis G.E."/>
            <person name="de Vos W.M."/>
            <person name="Barrangou R."/>
            <person name="Klaenhammer T.R."/>
            <person name="Caufield P.W."/>
            <person name="Cui Y."/>
            <person name="Zhang H."/>
            <person name="O'Toole P.W."/>
        </authorList>
    </citation>
    <scope>NUCLEOTIDE SEQUENCE [LARGE SCALE GENOMIC DNA]</scope>
    <source>
        <strain evidence="10 11">DSM 5661</strain>
    </source>
</reference>
<evidence type="ECO:0000256" key="4">
    <source>
        <dbReference type="ARBA" id="ARBA00022597"/>
    </source>
</evidence>
<evidence type="ECO:0000256" key="5">
    <source>
        <dbReference type="ARBA" id="ARBA00022692"/>
    </source>
</evidence>
<evidence type="ECO:0000313" key="10">
    <source>
        <dbReference type="EMBL" id="KRM38839.1"/>
    </source>
</evidence>
<evidence type="ECO:0000313" key="11">
    <source>
        <dbReference type="Proteomes" id="UP000051223"/>
    </source>
</evidence>
<dbReference type="Pfam" id="PF02378">
    <property type="entry name" value="PTS_EIIC"/>
    <property type="match status" value="1"/>
</dbReference>
<comment type="caution">
    <text evidence="10">The sequence shown here is derived from an EMBL/GenBank/DDBJ whole genome shotgun (WGS) entry which is preliminary data.</text>
</comment>
<evidence type="ECO:0000256" key="1">
    <source>
        <dbReference type="ARBA" id="ARBA00004651"/>
    </source>
</evidence>
<dbReference type="PANTHER" id="PTHR33989:SF4">
    <property type="entry name" value="PTS SYSTEM N,N'-DIACETYLCHITOBIOSE-SPECIFIC EIIC COMPONENT"/>
    <property type="match status" value="1"/>
</dbReference>
<dbReference type="eggNOG" id="COG1455">
    <property type="taxonomic scope" value="Bacteria"/>
</dbReference>
<evidence type="ECO:0000259" key="9">
    <source>
        <dbReference type="PROSITE" id="PS51105"/>
    </source>
</evidence>
<feature type="transmembrane region" description="Helical" evidence="8">
    <location>
        <begin position="80"/>
        <end position="101"/>
    </location>
</feature>
<dbReference type="GO" id="GO:0009401">
    <property type="term" value="P:phosphoenolpyruvate-dependent sugar phosphotransferase system"/>
    <property type="evidence" value="ECO:0007669"/>
    <property type="project" value="InterPro"/>
</dbReference>
<feature type="transmembrane region" description="Helical" evidence="8">
    <location>
        <begin position="113"/>
        <end position="136"/>
    </location>
</feature>
<gene>
    <name evidence="10" type="ORF">FC39_GL001181</name>
</gene>
<evidence type="ECO:0000256" key="2">
    <source>
        <dbReference type="ARBA" id="ARBA00022448"/>
    </source>
</evidence>
<dbReference type="GO" id="GO:0008982">
    <property type="term" value="F:protein-N(PI)-phosphohistidine-sugar phosphotransferase activity"/>
    <property type="evidence" value="ECO:0007669"/>
    <property type="project" value="InterPro"/>
</dbReference>
<evidence type="ECO:0000256" key="8">
    <source>
        <dbReference type="SAM" id="Phobius"/>
    </source>
</evidence>
<evidence type="ECO:0000256" key="3">
    <source>
        <dbReference type="ARBA" id="ARBA00022475"/>
    </source>
</evidence>
<dbReference type="Proteomes" id="UP000051223">
    <property type="component" value="Unassembled WGS sequence"/>
</dbReference>
<dbReference type="PATRIC" id="fig|1423754.3.peg.1215"/>
<feature type="transmembrane region" description="Helical" evidence="8">
    <location>
        <begin position="296"/>
        <end position="316"/>
    </location>
</feature>
<keyword evidence="4" id="KW-0762">Sugar transport</keyword>
<name>A0A0R1Y8M6_9LACO</name>
<feature type="transmembrane region" description="Helical" evidence="8">
    <location>
        <begin position="200"/>
        <end position="220"/>
    </location>
</feature>
<sequence length="412" mass="45326">MLMPVATIGVYFRVLRDCIFSPDSLIYNILNFDYLMSDQIWNIGNVLSSGMVRVTLGIFGIYVAYFSAVHTARLYHKDTTMAGIAAVIVITFCAYLSGLGSSNNLQQALYSRILNINGILIAIIVGYFVGQIFHFFGKNHVHLKNENINTIRHRAWNSILPTLISVVAGLILGLLIYFFKIRLLDSFYIKSLVGSLQNSNKLFVVVPITMLATLFWWGGIGYPLSSLLTSSNSGAAIANMNYALRHGNAANVPYKYLGSSLVQAYGWMGDVCIALTLTVIILLFSHDKEIESIAKLNLLPVAFGGPQGLAVGLPIILNPLYLVPVVFIPAINELIAAGAIAVHLIVPSAYPVLRGTPGILIAFFGSNGNWKCFAFTILLFILDILILFPSLKMGQKINKELIAYDKQARYDF</sequence>
<dbReference type="PANTHER" id="PTHR33989">
    <property type="match status" value="1"/>
</dbReference>
<feature type="transmembrane region" description="Helical" evidence="8">
    <location>
        <begin position="156"/>
        <end position="179"/>
    </location>
</feature>
<feature type="transmembrane region" description="Helical" evidence="8">
    <location>
        <begin position="322"/>
        <end position="342"/>
    </location>
</feature>
<keyword evidence="2" id="KW-0813">Transport</keyword>
<keyword evidence="5 8" id="KW-0812">Transmembrane</keyword>
<feature type="transmembrane region" description="Helical" evidence="8">
    <location>
        <begin position="46"/>
        <end position="68"/>
    </location>
</feature>
<feature type="domain" description="PTS EIIC type-3" evidence="9">
    <location>
        <begin position="1"/>
        <end position="390"/>
    </location>
</feature>
<keyword evidence="6 8" id="KW-1133">Transmembrane helix</keyword>
<dbReference type="InterPro" id="IPR051088">
    <property type="entry name" value="PTS_Sugar-EIIC/EIIB"/>
</dbReference>
<dbReference type="GO" id="GO:0005886">
    <property type="term" value="C:plasma membrane"/>
    <property type="evidence" value="ECO:0007669"/>
    <property type="project" value="UniProtKB-SubCell"/>
</dbReference>
<proteinExistence type="predicted"/>
<keyword evidence="7 8" id="KW-0472">Membrane</keyword>
<dbReference type="AlphaFoldDB" id="A0A0R1Y8M6"/>
<dbReference type="PROSITE" id="PS51105">
    <property type="entry name" value="PTS_EIIC_TYPE_3"/>
    <property type="match status" value="1"/>
</dbReference>
<evidence type="ECO:0000256" key="6">
    <source>
        <dbReference type="ARBA" id="ARBA00022989"/>
    </source>
</evidence>
<accession>A0A0R1Y8M6</accession>
<dbReference type="EMBL" id="AZGI01000045">
    <property type="protein sequence ID" value="KRM38839.1"/>
    <property type="molecule type" value="Genomic_DNA"/>
</dbReference>
<evidence type="ECO:0000256" key="7">
    <source>
        <dbReference type="ARBA" id="ARBA00023136"/>
    </source>
</evidence>
<dbReference type="InterPro" id="IPR004501">
    <property type="entry name" value="PTS_EIIC_3"/>
</dbReference>